<keyword evidence="2" id="KW-0813">Transport</keyword>
<reference evidence="4 5" key="1">
    <citation type="submission" date="2023-07" db="EMBL/GenBank/DDBJ databases">
        <title>Genomic Encyclopedia of Type Strains, Phase IV (KMG-IV): sequencing the most valuable type-strain genomes for metagenomic binning, comparative biology and taxonomic classification.</title>
        <authorList>
            <person name="Goeker M."/>
        </authorList>
    </citation>
    <scope>NUCLEOTIDE SEQUENCE [LARGE SCALE GENOMIC DNA]</scope>
    <source>
        <strain evidence="4 5">DSM 23494</strain>
    </source>
</reference>
<dbReference type="Gene3D" id="1.10.1760.20">
    <property type="match status" value="1"/>
</dbReference>
<keyword evidence="5" id="KW-1185">Reference proteome</keyword>
<keyword evidence="2 3" id="KW-0472">Membrane</keyword>
<dbReference type="Pfam" id="PF02632">
    <property type="entry name" value="BioY"/>
    <property type="match status" value="1"/>
</dbReference>
<evidence type="ECO:0000256" key="1">
    <source>
        <dbReference type="ARBA" id="ARBA00010692"/>
    </source>
</evidence>
<evidence type="ECO:0000313" key="4">
    <source>
        <dbReference type="EMBL" id="MDQ0268414.1"/>
    </source>
</evidence>
<dbReference type="PIRSF" id="PIRSF016661">
    <property type="entry name" value="BioY"/>
    <property type="match status" value="1"/>
</dbReference>
<dbReference type="PANTHER" id="PTHR34295:SF1">
    <property type="entry name" value="BIOTIN TRANSPORTER BIOY"/>
    <property type="match status" value="1"/>
</dbReference>
<proteinExistence type="inferred from homology"/>
<protein>
    <recommendedName>
        <fullName evidence="2">Biotin transporter</fullName>
    </recommendedName>
</protein>
<feature type="transmembrane region" description="Helical" evidence="3">
    <location>
        <begin position="59"/>
        <end position="76"/>
    </location>
</feature>
<comment type="similarity">
    <text evidence="1 2">Belongs to the BioY family.</text>
</comment>
<name>A0ABU0AC08_9BACI</name>
<keyword evidence="2" id="KW-1003">Cell membrane</keyword>
<accession>A0ABU0AC08</accession>
<feature type="transmembrane region" description="Helical" evidence="3">
    <location>
        <begin position="88"/>
        <end position="105"/>
    </location>
</feature>
<gene>
    <name evidence="4" type="ORF">J2S17_000283</name>
</gene>
<keyword evidence="3" id="KW-0812">Transmembrane</keyword>
<dbReference type="PANTHER" id="PTHR34295">
    <property type="entry name" value="BIOTIN TRANSPORTER BIOY"/>
    <property type="match status" value="1"/>
</dbReference>
<evidence type="ECO:0000313" key="5">
    <source>
        <dbReference type="Proteomes" id="UP001238088"/>
    </source>
</evidence>
<keyword evidence="3" id="KW-1133">Transmembrane helix</keyword>
<comment type="caution">
    <text evidence="4">The sequence shown here is derived from an EMBL/GenBank/DDBJ whole genome shotgun (WGS) entry which is preliminary data.</text>
</comment>
<sequence length="194" mass="20798">MTKDQLKLRSLILTALFAAIIGIMAQLFIPLPLVPITGQTLAIGLAATILGSRYGTISVLLYLAIGAAGVPVFAEFSGGVSKLVGPTGGYLIGYIPTVFIMGLYLEKTSFTIKNAMIANTIGMIITLIFGTAWLKIAANLSWTAAFMTGFMPFIIVGLVKAFLASWIGILTRQRLISAKLLFPERLKEKDNKVA</sequence>
<feature type="transmembrane region" description="Helical" evidence="3">
    <location>
        <begin position="117"/>
        <end position="138"/>
    </location>
</feature>
<feature type="transmembrane region" description="Helical" evidence="3">
    <location>
        <begin position="150"/>
        <end position="170"/>
    </location>
</feature>
<dbReference type="InterPro" id="IPR003784">
    <property type="entry name" value="BioY"/>
</dbReference>
<comment type="subcellular location">
    <subcellularLocation>
        <location evidence="2">Cell membrane</location>
        <topology evidence="2">Multi-pass membrane protein</topology>
    </subcellularLocation>
</comment>
<evidence type="ECO:0000256" key="2">
    <source>
        <dbReference type="PIRNR" id="PIRNR016661"/>
    </source>
</evidence>
<feature type="transmembrane region" description="Helical" evidence="3">
    <location>
        <begin position="12"/>
        <end position="29"/>
    </location>
</feature>
<dbReference type="Proteomes" id="UP001238088">
    <property type="component" value="Unassembled WGS sequence"/>
</dbReference>
<organism evidence="4 5">
    <name type="scientific">Cytobacillus purgationiresistens</name>
    <dbReference type="NCBI Taxonomy" id="863449"/>
    <lineage>
        <taxon>Bacteria</taxon>
        <taxon>Bacillati</taxon>
        <taxon>Bacillota</taxon>
        <taxon>Bacilli</taxon>
        <taxon>Bacillales</taxon>
        <taxon>Bacillaceae</taxon>
        <taxon>Cytobacillus</taxon>
    </lineage>
</organism>
<evidence type="ECO:0000256" key="3">
    <source>
        <dbReference type="SAM" id="Phobius"/>
    </source>
</evidence>
<dbReference type="RefSeq" id="WP_307471147.1">
    <property type="nucleotide sequence ID" value="NZ_JAUSUB010000001.1"/>
</dbReference>
<dbReference type="EMBL" id="JAUSUB010000001">
    <property type="protein sequence ID" value="MDQ0268414.1"/>
    <property type="molecule type" value="Genomic_DNA"/>
</dbReference>